<comment type="caution">
    <text evidence="1">The sequence shown here is derived from an EMBL/GenBank/DDBJ whole genome shotgun (WGS) entry which is preliminary data.</text>
</comment>
<accession>A0ABR9T9S8</accession>
<keyword evidence="2" id="KW-1185">Reference proteome</keyword>
<evidence type="ECO:0000313" key="1">
    <source>
        <dbReference type="EMBL" id="MBE8721387.1"/>
    </source>
</evidence>
<evidence type="ECO:0000313" key="2">
    <source>
        <dbReference type="Proteomes" id="UP000618319"/>
    </source>
</evidence>
<dbReference type="InterPro" id="IPR011042">
    <property type="entry name" value="6-blade_b-propeller_TolB-like"/>
</dbReference>
<keyword evidence="1" id="KW-0067">ATP-binding</keyword>
<dbReference type="EMBL" id="PSKQ01000021">
    <property type="protein sequence ID" value="MBE8721387.1"/>
    <property type="molecule type" value="Genomic_DNA"/>
</dbReference>
<organism evidence="1 2">
    <name type="scientific">Sphingobacterium pedocola</name>
    <dbReference type="NCBI Taxonomy" id="2082722"/>
    <lineage>
        <taxon>Bacteria</taxon>
        <taxon>Pseudomonadati</taxon>
        <taxon>Bacteroidota</taxon>
        <taxon>Sphingobacteriia</taxon>
        <taxon>Sphingobacteriales</taxon>
        <taxon>Sphingobacteriaceae</taxon>
        <taxon>Sphingobacterium</taxon>
    </lineage>
</organism>
<dbReference type="Proteomes" id="UP000618319">
    <property type="component" value="Unassembled WGS sequence"/>
</dbReference>
<name>A0ABR9T9S8_9SPHI</name>
<dbReference type="SUPFAM" id="SSF63829">
    <property type="entry name" value="Calcium-dependent phosphotriesterase"/>
    <property type="match status" value="1"/>
</dbReference>
<dbReference type="GO" id="GO:0005524">
    <property type="term" value="F:ATP binding"/>
    <property type="evidence" value="ECO:0007669"/>
    <property type="project" value="UniProtKB-KW"/>
</dbReference>
<gene>
    <name evidence="1" type="ORF">C4F40_11710</name>
</gene>
<reference evidence="1 2" key="1">
    <citation type="submission" date="2018-02" db="EMBL/GenBank/DDBJ databases">
        <title>Sphingobacterium KA21.</title>
        <authorList>
            <person name="Vasarhelyi B.M."/>
            <person name="Deshmukh S."/>
            <person name="Balint B."/>
            <person name="Kukolya J."/>
        </authorList>
    </citation>
    <scope>NUCLEOTIDE SEQUENCE [LARGE SCALE GENOMIC DNA]</scope>
    <source>
        <strain evidence="1 2">Ka21</strain>
    </source>
</reference>
<protein>
    <submittedName>
        <fullName evidence="1">ATP-binding protein</fullName>
    </submittedName>
</protein>
<proteinExistence type="predicted"/>
<sequence>MKTLVNILCSVLFIQGINAQQKALDKIWESKDQLPVPESVLFVPEKNELYVSLIDGEGATKDGKGGLAILNLDGSLKQADWITGLNAPKGLALYRDLLYIADISSVVVVDVVTGNIVNEIEIAESTFLNDVTVDDNGVVYVSDTRQNKIFQIKGSRYTLYMDNVPSVNGLKFVNDNLYALAGPELWKIDANKNKTVLATGFEKGGDGLEPVGNGDFLVTCWAGLIYYVRADGSFQKMLDVQGNMNTADLGYNPKEQILYIPTFNSNSVVAYKLK</sequence>
<dbReference type="Gene3D" id="2.120.10.30">
    <property type="entry name" value="TolB, C-terminal domain"/>
    <property type="match status" value="1"/>
</dbReference>
<dbReference type="RefSeq" id="WP_196939351.1">
    <property type="nucleotide sequence ID" value="NZ_MU158690.1"/>
</dbReference>
<keyword evidence="1" id="KW-0547">Nucleotide-binding</keyword>